<dbReference type="Gene3D" id="3.90.1200.10">
    <property type="match status" value="1"/>
</dbReference>
<reference evidence="2" key="1">
    <citation type="journal article" date="2023" name="Mol. Phylogenet. Evol.">
        <title>Genome-scale phylogeny and comparative genomics of the fungal order Sordariales.</title>
        <authorList>
            <person name="Hensen N."/>
            <person name="Bonometti L."/>
            <person name="Westerberg I."/>
            <person name="Brannstrom I.O."/>
            <person name="Guillou S."/>
            <person name="Cros-Aarteil S."/>
            <person name="Calhoun S."/>
            <person name="Haridas S."/>
            <person name="Kuo A."/>
            <person name="Mondo S."/>
            <person name="Pangilinan J."/>
            <person name="Riley R."/>
            <person name="LaButti K."/>
            <person name="Andreopoulos B."/>
            <person name="Lipzen A."/>
            <person name="Chen C."/>
            <person name="Yan M."/>
            <person name="Daum C."/>
            <person name="Ng V."/>
            <person name="Clum A."/>
            <person name="Steindorff A."/>
            <person name="Ohm R.A."/>
            <person name="Martin F."/>
            <person name="Silar P."/>
            <person name="Natvig D.O."/>
            <person name="Lalanne C."/>
            <person name="Gautier V."/>
            <person name="Ament-Velasquez S.L."/>
            <person name="Kruys A."/>
            <person name="Hutchinson M.I."/>
            <person name="Powell A.J."/>
            <person name="Barry K."/>
            <person name="Miller A.N."/>
            <person name="Grigoriev I.V."/>
            <person name="Debuchy R."/>
            <person name="Gladieux P."/>
            <person name="Hiltunen Thoren M."/>
            <person name="Johannesson H."/>
        </authorList>
    </citation>
    <scope>NUCLEOTIDE SEQUENCE</scope>
    <source>
        <strain evidence="2">CBS 333.67</strain>
    </source>
</reference>
<evidence type="ECO:0000313" key="3">
    <source>
        <dbReference type="Proteomes" id="UP001273166"/>
    </source>
</evidence>
<dbReference type="InterPro" id="IPR002575">
    <property type="entry name" value="Aminoglycoside_PTrfase"/>
</dbReference>
<keyword evidence="3" id="KW-1185">Reference proteome</keyword>
<organism evidence="2 3">
    <name type="scientific">Chaetomium strumarium</name>
    <dbReference type="NCBI Taxonomy" id="1170767"/>
    <lineage>
        <taxon>Eukaryota</taxon>
        <taxon>Fungi</taxon>
        <taxon>Dikarya</taxon>
        <taxon>Ascomycota</taxon>
        <taxon>Pezizomycotina</taxon>
        <taxon>Sordariomycetes</taxon>
        <taxon>Sordariomycetidae</taxon>
        <taxon>Sordariales</taxon>
        <taxon>Chaetomiaceae</taxon>
        <taxon>Chaetomium</taxon>
    </lineage>
</organism>
<dbReference type="GeneID" id="87888978"/>
<dbReference type="InterPro" id="IPR011009">
    <property type="entry name" value="Kinase-like_dom_sf"/>
</dbReference>
<dbReference type="SUPFAM" id="SSF56112">
    <property type="entry name" value="Protein kinase-like (PK-like)"/>
    <property type="match status" value="1"/>
</dbReference>
<dbReference type="EMBL" id="JAUDZG010000001">
    <property type="protein sequence ID" value="KAK3309832.1"/>
    <property type="molecule type" value="Genomic_DNA"/>
</dbReference>
<name>A0AAJ0H103_9PEZI</name>
<dbReference type="AlphaFoldDB" id="A0AAJ0H103"/>
<dbReference type="Proteomes" id="UP001273166">
    <property type="component" value="Unassembled WGS sequence"/>
</dbReference>
<protein>
    <submittedName>
        <fullName evidence="2">Kinase-like domain-containing protein</fullName>
    </submittedName>
</protein>
<gene>
    <name evidence="2" type="ORF">B0T15DRAFT_545940</name>
</gene>
<dbReference type="Pfam" id="PF01636">
    <property type="entry name" value="APH"/>
    <property type="match status" value="1"/>
</dbReference>
<comment type="caution">
    <text evidence="2">The sequence shown here is derived from an EMBL/GenBank/DDBJ whole genome shotgun (WGS) entry which is preliminary data.</text>
</comment>
<evidence type="ECO:0000259" key="1">
    <source>
        <dbReference type="Pfam" id="PF01636"/>
    </source>
</evidence>
<dbReference type="InterPro" id="IPR051678">
    <property type="entry name" value="AGP_Transferase"/>
</dbReference>
<keyword evidence="2" id="KW-0418">Kinase</keyword>
<dbReference type="GO" id="GO:0016301">
    <property type="term" value="F:kinase activity"/>
    <property type="evidence" value="ECO:0007669"/>
    <property type="project" value="UniProtKB-KW"/>
</dbReference>
<dbReference type="RefSeq" id="XP_062725612.1">
    <property type="nucleotide sequence ID" value="XM_062870149.1"/>
</dbReference>
<dbReference type="PANTHER" id="PTHR21310">
    <property type="entry name" value="AMINOGLYCOSIDE PHOSPHOTRANSFERASE-RELATED-RELATED"/>
    <property type="match status" value="1"/>
</dbReference>
<keyword evidence="2" id="KW-0808">Transferase</keyword>
<evidence type="ECO:0000313" key="2">
    <source>
        <dbReference type="EMBL" id="KAK3309832.1"/>
    </source>
</evidence>
<proteinExistence type="predicted"/>
<feature type="domain" description="Aminoglycoside phosphotransferase" evidence="1">
    <location>
        <begin position="36"/>
        <end position="270"/>
    </location>
</feature>
<dbReference type="PANTHER" id="PTHR21310:SF48">
    <property type="entry name" value="AMINOGLYCOSIDE PHOSPHOTRANSFERASE DOMAIN-CONTAINING PROTEIN"/>
    <property type="match status" value="1"/>
</dbReference>
<dbReference type="CDD" id="cd05120">
    <property type="entry name" value="APH_ChoK_like"/>
    <property type="match status" value="1"/>
</dbReference>
<reference evidence="2" key="2">
    <citation type="submission" date="2023-06" db="EMBL/GenBank/DDBJ databases">
        <authorList>
            <consortium name="Lawrence Berkeley National Laboratory"/>
            <person name="Mondo S.J."/>
            <person name="Hensen N."/>
            <person name="Bonometti L."/>
            <person name="Westerberg I."/>
            <person name="Brannstrom I.O."/>
            <person name="Guillou S."/>
            <person name="Cros-Aarteil S."/>
            <person name="Calhoun S."/>
            <person name="Haridas S."/>
            <person name="Kuo A."/>
            <person name="Pangilinan J."/>
            <person name="Riley R."/>
            <person name="Labutti K."/>
            <person name="Andreopoulos B."/>
            <person name="Lipzen A."/>
            <person name="Chen C."/>
            <person name="Yanf M."/>
            <person name="Daum C."/>
            <person name="Ng V."/>
            <person name="Clum A."/>
            <person name="Steindorff A."/>
            <person name="Ohm R."/>
            <person name="Martin F."/>
            <person name="Silar P."/>
            <person name="Natvig D."/>
            <person name="Lalanne C."/>
            <person name="Gautier V."/>
            <person name="Ament-Velasquez S.L."/>
            <person name="Kruys A."/>
            <person name="Hutchinson M.I."/>
            <person name="Powell A.J."/>
            <person name="Barry K."/>
            <person name="Miller A.N."/>
            <person name="Grigoriev I.V."/>
            <person name="Debuchy R."/>
            <person name="Gladieux P."/>
            <person name="Thoren M.H."/>
            <person name="Johannesson H."/>
        </authorList>
    </citation>
    <scope>NUCLEOTIDE SEQUENCE</scope>
    <source>
        <strain evidence="2">CBS 333.67</strain>
    </source>
</reference>
<accession>A0AAJ0H103</accession>
<sequence>MAERTTLPYFAPRELLPALLPTVAEILASPTRLSADYENIVVQVGDHFAVKYGGRTSLQEGENMLFVQRSSRVPVPKVYALFHDEETDVDFIVMEYIPGENLERAWGRLGTTEKRAIASQLRRHMDELRSIPPPGYYGGIWRQPTQDFYFEAPEQHSRPHKDNTISGPHETEEQWVEAMLHSRGLPLLRRHYHAIFKGHKPVFTHANFFLGNVMLREDGTPVIIDWEASGWYPSFWEYCCTVGVLRYEWDWAEWIHEVLDEYIAELGWMRRHRFLVLPYGC</sequence>